<dbReference type="Gene3D" id="2.40.110.10">
    <property type="entry name" value="Butyryl-CoA Dehydrogenase, subunit A, domain 2"/>
    <property type="match status" value="1"/>
</dbReference>
<evidence type="ECO:0000256" key="5">
    <source>
        <dbReference type="ARBA" id="ARBA00022827"/>
    </source>
</evidence>
<evidence type="ECO:0000313" key="11">
    <source>
        <dbReference type="EMBL" id="QJR38352.1"/>
    </source>
</evidence>
<dbReference type="FunFam" id="2.40.110.10:FF:000002">
    <property type="entry name" value="Acyl-CoA dehydrogenase fadE12"/>
    <property type="match status" value="1"/>
</dbReference>
<evidence type="ECO:0000259" key="8">
    <source>
        <dbReference type="Pfam" id="PF00441"/>
    </source>
</evidence>
<evidence type="ECO:0000256" key="3">
    <source>
        <dbReference type="ARBA" id="ARBA00011738"/>
    </source>
</evidence>
<dbReference type="Pfam" id="PF02771">
    <property type="entry name" value="Acyl-CoA_dh_N"/>
    <property type="match status" value="1"/>
</dbReference>
<organism evidence="11 12">
    <name type="scientific">Gemmatimonas groenlandica</name>
    <dbReference type="NCBI Taxonomy" id="2732249"/>
    <lineage>
        <taxon>Bacteria</taxon>
        <taxon>Pseudomonadati</taxon>
        <taxon>Gemmatimonadota</taxon>
        <taxon>Gemmatimonadia</taxon>
        <taxon>Gemmatimonadales</taxon>
        <taxon>Gemmatimonadaceae</taxon>
        <taxon>Gemmatimonas</taxon>
    </lineage>
</organism>
<sequence>MHKESAPSAAELEALLATARTFVREVLVPVESQLLHGAWAQNEPVLAQLREQARALGLWAPFLPASHGGRDLPLDAYARLSEVLGWTPFGHYVCNCQAPDVGNMELLLQFGTDDQKAQFLEPLTRGEIRSCFAMTEPEHAGSNPVMMSTRAVREGNEFVITGHKWFTSSADGASFAVVMAVTDPDEARKHFRASQILVPLPTPGYTLVRNIAVMGESGGGWASHAEVRFDGVRVPVTNVLGLQGHGFALAQERLGPGRIHHCMRWIGICERAFDLMCRRAVERELAPGDVLANKQQVQFWIADSRIEIHAARLMVMDAATRMAHHGQEAAREEIAYIKVFVANTLQRVLDRAIQAHGALGMTDDTPLAWWYRHERAARIYDGADEVHRTVIARRALKPYLPPRTPRE</sequence>
<dbReference type="InterPro" id="IPR036250">
    <property type="entry name" value="AcylCo_DH-like_C"/>
</dbReference>
<keyword evidence="6 7" id="KW-0560">Oxidoreductase</keyword>
<dbReference type="SUPFAM" id="SSF56645">
    <property type="entry name" value="Acyl-CoA dehydrogenase NM domain-like"/>
    <property type="match status" value="1"/>
</dbReference>
<gene>
    <name evidence="11" type="ORF">HKW67_22180</name>
</gene>
<evidence type="ECO:0000259" key="9">
    <source>
        <dbReference type="Pfam" id="PF02770"/>
    </source>
</evidence>
<dbReference type="InterPro" id="IPR046373">
    <property type="entry name" value="Acyl-CoA_Oxase/DH_mid-dom_sf"/>
</dbReference>
<dbReference type="Pfam" id="PF00441">
    <property type="entry name" value="Acyl-CoA_dh_1"/>
    <property type="match status" value="1"/>
</dbReference>
<dbReference type="EMBL" id="CP053085">
    <property type="protein sequence ID" value="QJR38352.1"/>
    <property type="molecule type" value="Genomic_DNA"/>
</dbReference>
<dbReference type="SUPFAM" id="SSF47203">
    <property type="entry name" value="Acyl-CoA dehydrogenase C-terminal domain-like"/>
    <property type="match status" value="1"/>
</dbReference>
<dbReference type="Proteomes" id="UP000500938">
    <property type="component" value="Chromosome"/>
</dbReference>
<feature type="domain" description="Acyl-CoA oxidase/dehydrogenase middle" evidence="9">
    <location>
        <begin position="131"/>
        <end position="231"/>
    </location>
</feature>
<comment type="cofactor">
    <cofactor evidence="1 7">
        <name>FAD</name>
        <dbReference type="ChEBI" id="CHEBI:57692"/>
    </cofactor>
</comment>
<feature type="domain" description="Acyl-CoA dehydrogenase/oxidase C-terminal" evidence="8">
    <location>
        <begin position="244"/>
        <end position="395"/>
    </location>
</feature>
<comment type="similarity">
    <text evidence="2 7">Belongs to the acyl-CoA dehydrogenase family.</text>
</comment>
<name>A0A6M4IZM2_9BACT</name>
<reference evidence="11 12" key="1">
    <citation type="submission" date="2020-05" db="EMBL/GenBank/DDBJ databases">
        <title>Complete genome sequence of Gemmatimonas greenlandica TET16.</title>
        <authorList>
            <person name="Zeng Y."/>
        </authorList>
    </citation>
    <scope>NUCLEOTIDE SEQUENCE [LARGE SCALE GENOMIC DNA]</scope>
    <source>
        <strain evidence="11 12">TET16</strain>
    </source>
</reference>
<protein>
    <submittedName>
        <fullName evidence="11">Acyl-CoA dehydrogenase</fullName>
    </submittedName>
</protein>
<dbReference type="Gene3D" id="1.20.140.10">
    <property type="entry name" value="Butyryl-CoA Dehydrogenase, subunit A, domain 3"/>
    <property type="match status" value="1"/>
</dbReference>
<evidence type="ECO:0000313" key="12">
    <source>
        <dbReference type="Proteomes" id="UP000500938"/>
    </source>
</evidence>
<comment type="subunit">
    <text evidence="3">Homodimer.</text>
</comment>
<keyword evidence="5 7" id="KW-0274">FAD</keyword>
<dbReference type="InterPro" id="IPR009075">
    <property type="entry name" value="AcylCo_DH/oxidase_C"/>
</dbReference>
<dbReference type="PANTHER" id="PTHR48083:SF13">
    <property type="entry name" value="ACYL-COA DEHYDROGENASE FAMILY MEMBER 11"/>
    <property type="match status" value="1"/>
</dbReference>
<evidence type="ECO:0000256" key="1">
    <source>
        <dbReference type="ARBA" id="ARBA00001974"/>
    </source>
</evidence>
<feature type="domain" description="Acyl-CoA dehydrogenase/oxidase N-terminal" evidence="10">
    <location>
        <begin position="11"/>
        <end position="127"/>
    </location>
</feature>
<dbReference type="InterPro" id="IPR009100">
    <property type="entry name" value="AcylCoA_DH/oxidase_NM_dom_sf"/>
</dbReference>
<dbReference type="GO" id="GO:0050660">
    <property type="term" value="F:flavin adenine dinucleotide binding"/>
    <property type="evidence" value="ECO:0007669"/>
    <property type="project" value="InterPro"/>
</dbReference>
<evidence type="ECO:0000259" key="10">
    <source>
        <dbReference type="Pfam" id="PF02771"/>
    </source>
</evidence>
<dbReference type="InterPro" id="IPR050741">
    <property type="entry name" value="Acyl-CoA_dehydrogenase"/>
</dbReference>
<keyword evidence="4 7" id="KW-0285">Flavoprotein</keyword>
<evidence type="ECO:0000256" key="2">
    <source>
        <dbReference type="ARBA" id="ARBA00009347"/>
    </source>
</evidence>
<evidence type="ECO:0000256" key="6">
    <source>
        <dbReference type="ARBA" id="ARBA00023002"/>
    </source>
</evidence>
<dbReference type="InterPro" id="IPR006091">
    <property type="entry name" value="Acyl-CoA_Oxase/DH_mid-dom"/>
</dbReference>
<keyword evidence="12" id="KW-1185">Reference proteome</keyword>
<dbReference type="AlphaFoldDB" id="A0A6M4IZM2"/>
<dbReference type="PANTHER" id="PTHR48083">
    <property type="entry name" value="MEDIUM-CHAIN SPECIFIC ACYL-COA DEHYDROGENASE, MITOCHONDRIAL-RELATED"/>
    <property type="match status" value="1"/>
</dbReference>
<dbReference type="KEGG" id="ggr:HKW67_22180"/>
<dbReference type="GO" id="GO:0003995">
    <property type="term" value="F:acyl-CoA dehydrogenase activity"/>
    <property type="evidence" value="ECO:0007669"/>
    <property type="project" value="TreeGrafter"/>
</dbReference>
<dbReference type="Gene3D" id="1.10.540.10">
    <property type="entry name" value="Acyl-CoA dehydrogenase/oxidase, N-terminal domain"/>
    <property type="match status" value="1"/>
</dbReference>
<evidence type="ECO:0000256" key="4">
    <source>
        <dbReference type="ARBA" id="ARBA00022630"/>
    </source>
</evidence>
<dbReference type="Pfam" id="PF02770">
    <property type="entry name" value="Acyl-CoA_dh_M"/>
    <property type="match status" value="1"/>
</dbReference>
<proteinExistence type="inferred from homology"/>
<evidence type="ECO:0000256" key="7">
    <source>
        <dbReference type="RuleBase" id="RU362125"/>
    </source>
</evidence>
<dbReference type="InterPro" id="IPR013786">
    <property type="entry name" value="AcylCoA_DH/ox_N"/>
</dbReference>
<accession>A0A6M4IZM2</accession>
<dbReference type="GO" id="GO:0033539">
    <property type="term" value="P:fatty acid beta-oxidation using acyl-CoA dehydrogenase"/>
    <property type="evidence" value="ECO:0007669"/>
    <property type="project" value="TreeGrafter"/>
</dbReference>
<dbReference type="GO" id="GO:0005737">
    <property type="term" value="C:cytoplasm"/>
    <property type="evidence" value="ECO:0007669"/>
    <property type="project" value="TreeGrafter"/>
</dbReference>
<dbReference type="InterPro" id="IPR037069">
    <property type="entry name" value="AcylCoA_DH/ox_N_sf"/>
</dbReference>